<proteinExistence type="predicted"/>
<sequence length="62" mass="7221">MLISRSKSAQIIEYLLKNGANVSIQNHNEITAIYIALKYYQFQTADIIFKYLYPDNKNLQGH</sequence>
<dbReference type="EMBL" id="CAJJDN010000051">
    <property type="protein sequence ID" value="CAD8087212.1"/>
    <property type="molecule type" value="Genomic_DNA"/>
</dbReference>
<protein>
    <recommendedName>
        <fullName evidence="3">Ankyrin repeat protein</fullName>
    </recommendedName>
</protein>
<keyword evidence="2" id="KW-1185">Reference proteome</keyword>
<dbReference type="Proteomes" id="UP000692954">
    <property type="component" value="Unassembled WGS sequence"/>
</dbReference>
<comment type="caution">
    <text evidence="1">The sequence shown here is derived from an EMBL/GenBank/DDBJ whole genome shotgun (WGS) entry which is preliminary data.</text>
</comment>
<evidence type="ECO:0000313" key="1">
    <source>
        <dbReference type="EMBL" id="CAD8087212.1"/>
    </source>
</evidence>
<evidence type="ECO:0000313" key="2">
    <source>
        <dbReference type="Proteomes" id="UP000692954"/>
    </source>
</evidence>
<evidence type="ECO:0008006" key="3">
    <source>
        <dbReference type="Google" id="ProtNLM"/>
    </source>
</evidence>
<gene>
    <name evidence="1" type="ORF">PSON_ATCC_30995.1.T0510067</name>
</gene>
<dbReference type="AlphaFoldDB" id="A0A8S1N5A3"/>
<organism evidence="1 2">
    <name type="scientific">Paramecium sonneborni</name>
    <dbReference type="NCBI Taxonomy" id="65129"/>
    <lineage>
        <taxon>Eukaryota</taxon>
        <taxon>Sar</taxon>
        <taxon>Alveolata</taxon>
        <taxon>Ciliophora</taxon>
        <taxon>Intramacronucleata</taxon>
        <taxon>Oligohymenophorea</taxon>
        <taxon>Peniculida</taxon>
        <taxon>Parameciidae</taxon>
        <taxon>Paramecium</taxon>
    </lineage>
</organism>
<name>A0A8S1N5A3_9CILI</name>
<dbReference type="OrthoDB" id="414816at2759"/>
<reference evidence="1" key="1">
    <citation type="submission" date="2021-01" db="EMBL/GenBank/DDBJ databases">
        <authorList>
            <consortium name="Genoscope - CEA"/>
            <person name="William W."/>
        </authorList>
    </citation>
    <scope>NUCLEOTIDE SEQUENCE</scope>
</reference>
<accession>A0A8S1N5A3</accession>